<dbReference type="EMBL" id="JADKIO010000009">
    <property type="protein sequence ID" value="MBK9797412.1"/>
    <property type="molecule type" value="Genomic_DNA"/>
</dbReference>
<keyword evidence="1" id="KW-1133">Transmembrane helix</keyword>
<keyword evidence="1" id="KW-0472">Membrane</keyword>
<reference evidence="2" key="1">
    <citation type="submission" date="2020-10" db="EMBL/GenBank/DDBJ databases">
        <title>Connecting structure to function with the recovery of over 1000 high-quality activated sludge metagenome-assembled genomes encoding full-length rRNA genes using long-read sequencing.</title>
        <authorList>
            <person name="Singleton C.M."/>
            <person name="Petriglieri F."/>
            <person name="Kristensen J.M."/>
            <person name="Kirkegaard R.H."/>
            <person name="Michaelsen T.Y."/>
            <person name="Andersen M.H."/>
            <person name="Karst S.M."/>
            <person name="Dueholm M.S."/>
            <person name="Nielsen P.H."/>
            <person name="Albertsen M."/>
        </authorList>
    </citation>
    <scope>NUCLEOTIDE SEQUENCE</scope>
    <source>
        <strain evidence="2">Skiv_18-Q3-R9-52_MAXAC.067</strain>
    </source>
</reference>
<comment type="caution">
    <text evidence="2">The sequence shown here is derived from an EMBL/GenBank/DDBJ whole genome shotgun (WGS) entry which is preliminary data.</text>
</comment>
<dbReference type="Proteomes" id="UP000886657">
    <property type="component" value="Unassembled WGS sequence"/>
</dbReference>
<feature type="transmembrane region" description="Helical" evidence="1">
    <location>
        <begin position="53"/>
        <end position="75"/>
    </location>
</feature>
<feature type="transmembrane region" description="Helical" evidence="1">
    <location>
        <begin position="122"/>
        <end position="145"/>
    </location>
</feature>
<feature type="transmembrane region" description="Helical" evidence="1">
    <location>
        <begin position="87"/>
        <end position="110"/>
    </location>
</feature>
<evidence type="ECO:0000313" key="3">
    <source>
        <dbReference type="Proteomes" id="UP000886657"/>
    </source>
</evidence>
<gene>
    <name evidence="2" type="ORF">IPP58_13125</name>
</gene>
<feature type="transmembrane region" description="Helical" evidence="1">
    <location>
        <begin position="216"/>
        <end position="235"/>
    </location>
</feature>
<keyword evidence="1" id="KW-0812">Transmembrane</keyword>
<evidence type="ECO:0000256" key="1">
    <source>
        <dbReference type="SAM" id="Phobius"/>
    </source>
</evidence>
<feature type="transmembrane region" description="Helical" evidence="1">
    <location>
        <begin position="183"/>
        <end position="204"/>
    </location>
</feature>
<accession>A0A9D7SJ45</accession>
<dbReference type="AlphaFoldDB" id="A0A9D7SJ45"/>
<organism evidence="2 3">
    <name type="scientific">Candidatus Geothrix skivensis</name>
    <dbReference type="NCBI Taxonomy" id="2954439"/>
    <lineage>
        <taxon>Bacteria</taxon>
        <taxon>Pseudomonadati</taxon>
        <taxon>Acidobacteriota</taxon>
        <taxon>Holophagae</taxon>
        <taxon>Holophagales</taxon>
        <taxon>Holophagaceae</taxon>
        <taxon>Geothrix</taxon>
    </lineage>
</organism>
<feature type="transmembrane region" description="Helical" evidence="1">
    <location>
        <begin position="20"/>
        <end position="41"/>
    </location>
</feature>
<sequence>MPFREHPTAFAVQHRYDRWFYLGFALVAWAVVSIGFGPGLLARLQGHLPPPPLILHAHAAAFTGWLVLLSVQTFLIGAHRTELHRRLGVFGGGLAVVMVYLGIATALAVHRERFEAGHGERIAFLIVQIMGMVIFGTCVGLAMVFRKNPSAHKRLMLLATVELLGAGFGRSLGRILMKQFGPGLIGFPLALFAGGYVLILLAMLYDLWTRRRVHPVYLIGLPAMMAAHLVMSVIFHHPAWPPVVRKLIGH</sequence>
<protein>
    <submittedName>
        <fullName evidence="2">Uncharacterized protein</fullName>
    </submittedName>
</protein>
<feature type="transmembrane region" description="Helical" evidence="1">
    <location>
        <begin position="157"/>
        <end position="177"/>
    </location>
</feature>
<evidence type="ECO:0000313" key="2">
    <source>
        <dbReference type="EMBL" id="MBK9797412.1"/>
    </source>
</evidence>
<name>A0A9D7SJ45_9BACT</name>
<proteinExistence type="predicted"/>